<dbReference type="EC" id="4.1.3.24" evidence="7"/>
<accession>A0A379IEP3</accession>
<dbReference type="EC" id="4.1.3.6" evidence="7"/>
<dbReference type="GO" id="GO:0006107">
    <property type="term" value="P:oxaloacetate metabolic process"/>
    <property type="evidence" value="ECO:0007669"/>
    <property type="project" value="TreeGrafter"/>
</dbReference>
<feature type="binding site" evidence="5">
    <location>
        <position position="124"/>
    </location>
    <ligand>
        <name>Mg(2+)</name>
        <dbReference type="ChEBI" id="CHEBI:18420"/>
    </ligand>
</feature>
<feature type="binding site" evidence="5">
    <location>
        <position position="151"/>
    </location>
    <ligand>
        <name>Mg(2+)</name>
        <dbReference type="ChEBI" id="CHEBI:18420"/>
    </ligand>
</feature>
<gene>
    <name evidence="7" type="primary">citE_1</name>
    <name evidence="7" type="ORF">NCTC10392_03192</name>
</gene>
<dbReference type="Gene3D" id="3.20.20.60">
    <property type="entry name" value="Phosphoenolpyruvate-binding domains"/>
    <property type="match status" value="1"/>
</dbReference>
<dbReference type="InterPro" id="IPR015813">
    <property type="entry name" value="Pyrv/PenolPyrv_kinase-like_dom"/>
</dbReference>
<dbReference type="GO" id="GO:0000287">
    <property type="term" value="F:magnesium ion binding"/>
    <property type="evidence" value="ECO:0007669"/>
    <property type="project" value="TreeGrafter"/>
</dbReference>
<evidence type="ECO:0000256" key="1">
    <source>
        <dbReference type="ARBA" id="ARBA00001946"/>
    </source>
</evidence>
<evidence type="ECO:0000256" key="3">
    <source>
        <dbReference type="ARBA" id="ARBA00022842"/>
    </source>
</evidence>
<organism evidence="7 8">
    <name type="scientific">Pseudomonas fluorescens</name>
    <dbReference type="NCBI Taxonomy" id="294"/>
    <lineage>
        <taxon>Bacteria</taxon>
        <taxon>Pseudomonadati</taxon>
        <taxon>Pseudomonadota</taxon>
        <taxon>Gammaproteobacteria</taxon>
        <taxon>Pseudomonadales</taxon>
        <taxon>Pseudomonadaceae</taxon>
        <taxon>Pseudomonas</taxon>
    </lineage>
</organism>
<evidence type="ECO:0000256" key="4">
    <source>
        <dbReference type="PIRSR" id="PIRSR015582-1"/>
    </source>
</evidence>
<evidence type="ECO:0000313" key="8">
    <source>
        <dbReference type="Proteomes" id="UP000255125"/>
    </source>
</evidence>
<feature type="binding site" evidence="4">
    <location>
        <position position="124"/>
    </location>
    <ligand>
        <name>substrate</name>
    </ligand>
</feature>
<dbReference type="Proteomes" id="UP000255125">
    <property type="component" value="Unassembled WGS sequence"/>
</dbReference>
<evidence type="ECO:0000256" key="2">
    <source>
        <dbReference type="ARBA" id="ARBA00022723"/>
    </source>
</evidence>
<dbReference type="PANTHER" id="PTHR32308:SF0">
    <property type="entry name" value="HPCH_HPAI ALDOLASE_CITRATE LYASE DOMAIN-CONTAINING PROTEIN"/>
    <property type="match status" value="1"/>
</dbReference>
<dbReference type="InterPro" id="IPR040442">
    <property type="entry name" value="Pyrv_kinase-like_dom_sf"/>
</dbReference>
<dbReference type="EMBL" id="UGUS01000002">
    <property type="protein sequence ID" value="SUD31264.1"/>
    <property type="molecule type" value="Genomic_DNA"/>
</dbReference>
<evidence type="ECO:0000313" key="7">
    <source>
        <dbReference type="EMBL" id="SUD31264.1"/>
    </source>
</evidence>
<evidence type="ECO:0000256" key="5">
    <source>
        <dbReference type="PIRSR" id="PIRSR015582-2"/>
    </source>
</evidence>
<comment type="cofactor">
    <cofactor evidence="1">
        <name>Mg(2+)</name>
        <dbReference type="ChEBI" id="CHEBI:18420"/>
    </cofactor>
</comment>
<dbReference type="AlphaFoldDB" id="A0A379IEP3"/>
<dbReference type="RefSeq" id="WP_051903039.1">
    <property type="nucleotide sequence ID" value="NZ_CP008896.1"/>
</dbReference>
<evidence type="ECO:0000259" key="6">
    <source>
        <dbReference type="Pfam" id="PF03328"/>
    </source>
</evidence>
<dbReference type="SUPFAM" id="SSF51621">
    <property type="entry name" value="Phosphoenolpyruvate/pyruvate domain"/>
    <property type="match status" value="1"/>
</dbReference>
<dbReference type="InterPro" id="IPR011206">
    <property type="entry name" value="Citrate_lyase_beta/mcl1/mcl2"/>
</dbReference>
<sequence>MEVLTRSWLCMPASQKHIERKIIESSADIVLLDLEDSVPMCKKQFAREQLMALEQSIHNRLNLAIRINTLTKSEGIRDLVFLLDNNIIPKYLIIPKVESAGELRVLDELTCATGQRVKTFAIIETLKGLRRIDSIINERTSLRGLILGSADLSSEINFKIAERALTHIKFDIAIAALSMGLMVIDSPCFKLNNEKVLRTEIETAKEFGYSGKIAIHPAQVELINKLFTPTAIELNKARAIIKCLEAAEPTTAISTLDGEMLGPPFEIMARRLLKINESLSRTNRKPA</sequence>
<dbReference type="PANTHER" id="PTHR32308">
    <property type="entry name" value="LYASE BETA SUBUNIT, PUTATIVE (AFU_ORTHOLOGUE AFUA_4G13030)-RELATED"/>
    <property type="match status" value="1"/>
</dbReference>
<keyword evidence="2 5" id="KW-0479">Metal-binding</keyword>
<dbReference type="OrthoDB" id="348111at2"/>
<dbReference type="Pfam" id="PF03328">
    <property type="entry name" value="HpcH_HpaI"/>
    <property type="match status" value="1"/>
</dbReference>
<proteinExistence type="predicted"/>
<dbReference type="GO" id="GO:0008815">
    <property type="term" value="F:citrate (pro-3S)-lyase activity"/>
    <property type="evidence" value="ECO:0007669"/>
    <property type="project" value="UniProtKB-EC"/>
</dbReference>
<dbReference type="InterPro" id="IPR005000">
    <property type="entry name" value="Aldolase/citrate-lyase_domain"/>
</dbReference>
<feature type="binding site" evidence="4">
    <location>
        <position position="66"/>
    </location>
    <ligand>
        <name>substrate</name>
    </ligand>
</feature>
<keyword evidence="3 5" id="KW-0460">Magnesium</keyword>
<dbReference type="PIRSF" id="PIRSF015582">
    <property type="entry name" value="Cit_lyase_B"/>
    <property type="match status" value="1"/>
</dbReference>
<feature type="domain" description="HpcH/HpaI aldolase/citrate lyase" evidence="6">
    <location>
        <begin position="6"/>
        <end position="217"/>
    </location>
</feature>
<protein>
    <submittedName>
        <fullName evidence="7">Citrate lyase subunit beta</fullName>
        <ecNumber evidence="7">4.1.3.24</ecNumber>
        <ecNumber evidence="7">4.1.3.6</ecNumber>
    </submittedName>
</protein>
<name>A0A379IEP3_PSEFL</name>
<keyword evidence="7" id="KW-0456">Lyase</keyword>
<reference evidence="7 8" key="1">
    <citation type="submission" date="2018-06" db="EMBL/GenBank/DDBJ databases">
        <authorList>
            <consortium name="Pathogen Informatics"/>
            <person name="Doyle S."/>
        </authorList>
    </citation>
    <scope>NUCLEOTIDE SEQUENCE [LARGE SCALE GENOMIC DNA]</scope>
    <source>
        <strain evidence="7 8">NCTC10392</strain>
    </source>
</reference>